<proteinExistence type="predicted"/>
<dbReference type="EMBL" id="KK198760">
    <property type="protein sequence ID" value="KCW59612.1"/>
    <property type="molecule type" value="Genomic_DNA"/>
</dbReference>
<accession>A0A059B052</accession>
<protein>
    <submittedName>
        <fullName evidence="1">Uncharacterized protein</fullName>
    </submittedName>
</protein>
<gene>
    <name evidence="1" type="ORF">EUGRSUZ_H02354</name>
</gene>
<sequence>MGTYEGPLQKDARTPTCHNLKLIKAYTSLAIQTHYNHYQGKQKPNARPTQISQMEVRLYIDHKTYSQFLLNY</sequence>
<dbReference type="AlphaFoldDB" id="A0A059B052"/>
<organism evidence="1">
    <name type="scientific">Eucalyptus grandis</name>
    <name type="common">Flooded gum</name>
    <dbReference type="NCBI Taxonomy" id="71139"/>
    <lineage>
        <taxon>Eukaryota</taxon>
        <taxon>Viridiplantae</taxon>
        <taxon>Streptophyta</taxon>
        <taxon>Embryophyta</taxon>
        <taxon>Tracheophyta</taxon>
        <taxon>Spermatophyta</taxon>
        <taxon>Magnoliopsida</taxon>
        <taxon>eudicotyledons</taxon>
        <taxon>Gunneridae</taxon>
        <taxon>Pentapetalae</taxon>
        <taxon>rosids</taxon>
        <taxon>malvids</taxon>
        <taxon>Myrtales</taxon>
        <taxon>Myrtaceae</taxon>
        <taxon>Myrtoideae</taxon>
        <taxon>Eucalypteae</taxon>
        <taxon>Eucalyptus</taxon>
    </lineage>
</organism>
<evidence type="ECO:0000313" key="1">
    <source>
        <dbReference type="EMBL" id="KCW59612.1"/>
    </source>
</evidence>
<reference evidence="1" key="1">
    <citation type="submission" date="2013-07" db="EMBL/GenBank/DDBJ databases">
        <title>The genome of Eucalyptus grandis.</title>
        <authorList>
            <person name="Schmutz J."/>
            <person name="Hayes R."/>
            <person name="Myburg A."/>
            <person name="Tuskan G."/>
            <person name="Grattapaglia D."/>
            <person name="Rokhsar D.S."/>
        </authorList>
    </citation>
    <scope>NUCLEOTIDE SEQUENCE</scope>
    <source>
        <tissue evidence="1">Leaf extractions</tissue>
    </source>
</reference>
<name>A0A059B052_EUCGR</name>
<dbReference type="Gramene" id="KCW59612">
    <property type="protein sequence ID" value="KCW59612"/>
    <property type="gene ID" value="EUGRSUZ_H02354"/>
</dbReference>
<dbReference type="InParanoid" id="A0A059B052"/>